<dbReference type="EMBL" id="PKSG01000447">
    <property type="protein sequence ID" value="POR35389.1"/>
    <property type="molecule type" value="Genomic_DNA"/>
</dbReference>
<evidence type="ECO:0000313" key="3">
    <source>
        <dbReference type="Proteomes" id="UP000237481"/>
    </source>
</evidence>
<protein>
    <submittedName>
        <fullName evidence="2">Uncharacterized protein</fullName>
    </submittedName>
</protein>
<dbReference type="STRING" id="94208.A0A2S4KYX9"/>
<keyword evidence="3" id="KW-1185">Reference proteome</keyword>
<name>A0A2S4KYX9_9HYPO</name>
<comment type="caution">
    <text evidence="2">The sequence shown here is derived from an EMBL/GenBank/DDBJ whole genome shotgun (WGS) entry which is preliminary data.</text>
</comment>
<feature type="region of interest" description="Disordered" evidence="1">
    <location>
        <begin position="1"/>
        <end position="95"/>
    </location>
</feature>
<feature type="compositionally biased region" description="Polar residues" evidence="1">
    <location>
        <begin position="80"/>
        <end position="89"/>
    </location>
</feature>
<dbReference type="AlphaFoldDB" id="A0A2S4KYX9"/>
<dbReference type="Proteomes" id="UP000237481">
    <property type="component" value="Unassembled WGS sequence"/>
</dbReference>
<accession>A0A2S4KYX9</accession>
<evidence type="ECO:0000256" key="1">
    <source>
        <dbReference type="SAM" id="MobiDB-lite"/>
    </source>
</evidence>
<gene>
    <name evidence="2" type="ORF">TPAR_04390</name>
</gene>
<dbReference type="OrthoDB" id="5337545at2759"/>
<feature type="compositionally biased region" description="Basic and acidic residues" evidence="1">
    <location>
        <begin position="20"/>
        <end position="31"/>
    </location>
</feature>
<reference evidence="2 3" key="1">
    <citation type="submission" date="2018-01" db="EMBL/GenBank/DDBJ databases">
        <title>Harnessing the power of phylogenomics to disentangle the directionality and signatures of interkingdom host jumping in the parasitic fungal genus Tolypocladium.</title>
        <authorList>
            <person name="Quandt C.A."/>
            <person name="Patterson W."/>
            <person name="Spatafora J.W."/>
        </authorList>
    </citation>
    <scope>NUCLEOTIDE SEQUENCE [LARGE SCALE GENOMIC DNA]</scope>
    <source>
        <strain evidence="2 3">NRBC 100945</strain>
    </source>
</reference>
<organism evidence="2 3">
    <name type="scientific">Tolypocladium paradoxum</name>
    <dbReference type="NCBI Taxonomy" id="94208"/>
    <lineage>
        <taxon>Eukaryota</taxon>
        <taxon>Fungi</taxon>
        <taxon>Dikarya</taxon>
        <taxon>Ascomycota</taxon>
        <taxon>Pezizomycotina</taxon>
        <taxon>Sordariomycetes</taxon>
        <taxon>Hypocreomycetidae</taxon>
        <taxon>Hypocreales</taxon>
        <taxon>Ophiocordycipitaceae</taxon>
        <taxon>Tolypocladium</taxon>
    </lineage>
</organism>
<proteinExistence type="predicted"/>
<sequence>MEGDQDRAHGRHSGSNNGGEGKDKAKARDNDPSIVDRLQASGKLALNAMAGSNTDTMPGALPGQKAAASSSRPPTMLGEASSSVSSQRAATRMGESLRAATHTDDLYEAFDSFINGPPNHDGLFAEARLRNQAPRGPPGSVAEQEASDGAAVVQLLSLPDDAADAMPPAEGDDSLSPSEAARLREALFGGPSAGSRAVAWDQLLNFNPDFVTRPDAISSAHAQLHTGAADASVAQSIWVQQWSDVLSAYTDEVWGDLGPLASEAKREVDQLAGEEPAKLSHESSATRALGRLRLILAHVRGH</sequence>
<evidence type="ECO:0000313" key="2">
    <source>
        <dbReference type="EMBL" id="POR35389.1"/>
    </source>
</evidence>